<sequence>MESTIVREDDFQLEDDESEVDVLLLQLENMSRAYFRNRRIERLMRKPITRIGYIYIYKALKEDQERFRHVYRMYPEVFLKLCDLIREQTSLRGTNQTCLEEMVATFLLTIGHNSRYNYTMDTFRRSKFAASTNFSQGFKSTKHYCTKFDG</sequence>
<dbReference type="EMBL" id="CACSHJ010000088">
    <property type="protein sequence ID" value="CAA0360524.1"/>
    <property type="molecule type" value="Genomic_DNA"/>
</dbReference>
<evidence type="ECO:0000313" key="2">
    <source>
        <dbReference type="EMBL" id="CAA0360524.1"/>
    </source>
</evidence>
<dbReference type="AlphaFoldDB" id="A0A5S9WXT3"/>
<evidence type="ECO:0000313" key="3">
    <source>
        <dbReference type="Proteomes" id="UP000434276"/>
    </source>
</evidence>
<dbReference type="InterPro" id="IPR058353">
    <property type="entry name" value="DUF8040"/>
</dbReference>
<organism evidence="2 3">
    <name type="scientific">Arabidopsis thaliana</name>
    <name type="common">Mouse-ear cress</name>
    <dbReference type="NCBI Taxonomy" id="3702"/>
    <lineage>
        <taxon>Eukaryota</taxon>
        <taxon>Viridiplantae</taxon>
        <taxon>Streptophyta</taxon>
        <taxon>Embryophyta</taxon>
        <taxon>Tracheophyta</taxon>
        <taxon>Spermatophyta</taxon>
        <taxon>Magnoliopsida</taxon>
        <taxon>eudicotyledons</taxon>
        <taxon>Gunneridae</taxon>
        <taxon>Pentapetalae</taxon>
        <taxon>rosids</taxon>
        <taxon>malvids</taxon>
        <taxon>Brassicales</taxon>
        <taxon>Brassicaceae</taxon>
        <taxon>Camelineae</taxon>
        <taxon>Arabidopsis</taxon>
    </lineage>
</organism>
<proteinExistence type="predicted"/>
<protein>
    <recommendedName>
        <fullName evidence="1">DUF8040 domain-containing protein</fullName>
    </recommendedName>
</protein>
<evidence type="ECO:0000259" key="1">
    <source>
        <dbReference type="Pfam" id="PF26138"/>
    </source>
</evidence>
<dbReference type="OrthoDB" id="1740410at2759"/>
<dbReference type="Proteomes" id="UP000434276">
    <property type="component" value="Unassembled WGS sequence"/>
</dbReference>
<name>A0A5S9WXT3_ARATH</name>
<feature type="domain" description="DUF8040" evidence="1">
    <location>
        <begin position="52"/>
        <end position="139"/>
    </location>
</feature>
<reference evidence="2 3" key="1">
    <citation type="submission" date="2019-12" db="EMBL/GenBank/DDBJ databases">
        <authorList>
            <person name="Jiao W.-B."/>
            <person name="Schneeberger K."/>
        </authorList>
    </citation>
    <scope>NUCLEOTIDE SEQUENCE [LARGE SCALE GENOMIC DNA]</scope>
    <source>
        <strain evidence="3">cv. C24</strain>
    </source>
</reference>
<dbReference type="Pfam" id="PF26138">
    <property type="entry name" value="DUF8040"/>
    <property type="match status" value="1"/>
</dbReference>
<accession>A0A5S9WXT3</accession>
<gene>
    <name evidence="2" type="ORF">C24_LOCUS7616</name>
</gene>